<organism evidence="2">
    <name type="scientific">Salvia splendens</name>
    <name type="common">Scarlet sage</name>
    <dbReference type="NCBI Taxonomy" id="180675"/>
    <lineage>
        <taxon>Eukaryota</taxon>
        <taxon>Viridiplantae</taxon>
        <taxon>Streptophyta</taxon>
        <taxon>Embryophyta</taxon>
        <taxon>Tracheophyta</taxon>
        <taxon>Spermatophyta</taxon>
        <taxon>Magnoliopsida</taxon>
        <taxon>eudicotyledons</taxon>
        <taxon>Gunneridae</taxon>
        <taxon>Pentapetalae</taxon>
        <taxon>asterids</taxon>
        <taxon>lamiids</taxon>
        <taxon>Lamiales</taxon>
        <taxon>Lamiaceae</taxon>
        <taxon>Nepetoideae</taxon>
        <taxon>Mentheae</taxon>
        <taxon>Salviinae</taxon>
        <taxon>Salvia</taxon>
        <taxon>Salvia subgen. Calosphace</taxon>
        <taxon>core Calosphace</taxon>
    </lineage>
</organism>
<feature type="coiled-coil region" evidence="1">
    <location>
        <begin position="214"/>
        <end position="269"/>
    </location>
</feature>
<dbReference type="InterPro" id="IPR042316">
    <property type="entry name" value="IRKI-like"/>
</dbReference>
<reference evidence="2" key="1">
    <citation type="submission" date="2018-01" db="EMBL/GenBank/DDBJ databases">
        <authorList>
            <person name="Mao J.F."/>
        </authorList>
    </citation>
    <scope>NUCLEOTIDE SEQUENCE</scope>
    <source>
        <strain evidence="2">Huo1</strain>
        <tissue evidence="2">Leaf</tissue>
    </source>
</reference>
<reference evidence="2" key="2">
    <citation type="submission" date="2020-08" db="EMBL/GenBank/DDBJ databases">
        <title>Plant Genome Project.</title>
        <authorList>
            <person name="Zhang R.-G."/>
        </authorList>
    </citation>
    <scope>NUCLEOTIDE SEQUENCE</scope>
    <source>
        <strain evidence="2">Huo1</strain>
        <tissue evidence="2">Leaf</tissue>
    </source>
</reference>
<dbReference type="EMBL" id="PNBA02000004">
    <property type="protein sequence ID" value="KAG6426786.1"/>
    <property type="molecule type" value="Genomic_DNA"/>
</dbReference>
<evidence type="ECO:0008006" key="4">
    <source>
        <dbReference type="Google" id="ProtNLM"/>
    </source>
</evidence>
<keyword evidence="1" id="KW-0175">Coiled coil</keyword>
<dbReference type="AlphaFoldDB" id="A0A8X8Y5X4"/>
<sequence>MADVFREESGSGIKAAMAKAAELRALHAALMQQHSPAAAAIPSASPISRHASHLSAQDYPVFTPSYDDDPLPGYQQIMMDTRSYAGSWCDGVGNAEESFISDYTSANESSRKGLTNIHVCPADLVRSSPHHHSKSRRNSMGGDIASISSSSCNKCKPAVISCEPEQGLSRRGGKSNIIVPLTDSHSSLRPHPRTRGLALPSWLRLKKKSDGAGVERLRRELAEANESRDAALCQAAEMRSSLGELKGKLEHLEGHCEELRKALRQTKRLSLYENVSEEVMVEGFLQMVSEARSSVRQFCKALLWQVSESDEALVIGLNALLQPYKLSLASKHSKAVVYHLEAIINQCLYQDFENCVFRRNGATKHLDPEQHRQAQFQSFIALRDLDWNEVLRKGTKYYSEELSRFCDHKMSGIVGTLGCTRPWPEQLLQGFFVAAKCIWLLHLVALSFEQPLRILRVEENMGFDGAYMEDMFGERQRSSQGGSGSSNSSSRVKIMVMPGFYVLDQVLRCKVLCRYYKSVS</sequence>
<dbReference type="Proteomes" id="UP000298416">
    <property type="component" value="Unassembled WGS sequence"/>
</dbReference>
<dbReference type="OrthoDB" id="785851at2759"/>
<evidence type="ECO:0000313" key="2">
    <source>
        <dbReference type="EMBL" id="KAG6426786.1"/>
    </source>
</evidence>
<evidence type="ECO:0000313" key="3">
    <source>
        <dbReference type="Proteomes" id="UP000298416"/>
    </source>
</evidence>
<dbReference type="PANTHER" id="PTHR31029">
    <property type="entry name" value="CYCLIN-DEPENDENT KINASE-LIKE PROTEIN"/>
    <property type="match status" value="1"/>
</dbReference>
<proteinExistence type="predicted"/>
<comment type="caution">
    <text evidence="2">The sequence shown here is derived from an EMBL/GenBank/DDBJ whole genome shotgun (WGS) entry which is preliminary data.</text>
</comment>
<evidence type="ECO:0000256" key="1">
    <source>
        <dbReference type="SAM" id="Coils"/>
    </source>
</evidence>
<gene>
    <name evidence="2" type="ORF">SASPL_111020</name>
</gene>
<accession>A0A8X8Y5X4</accession>
<keyword evidence="3" id="KW-1185">Reference proteome</keyword>
<name>A0A8X8Y5X4_SALSN</name>
<dbReference type="PANTHER" id="PTHR31029:SF3">
    <property type="entry name" value="IRK-INTERACTING PROTEIN"/>
    <property type="match status" value="1"/>
</dbReference>
<protein>
    <recommendedName>
        <fullName evidence="4">IRK-interacting protein</fullName>
    </recommendedName>
</protein>